<sequence length="191" mass="20491">RGGGRERVSMCSPRLASVRPPPERARHLANLPRALSRRRGLRFPQRGLRPPYLLPAPLPFHPPNRTFINPCFPSPSLPPVLHPALPPGPWPSAHASHPRHLNGDLVRLGRGRGGDPPREGDGRGRRGGGGGRGRSASAHARAGAGRTLSLRVERPPTPFPSPGPSPRLEQEGCASLRDEGGASVERDEMSV</sequence>
<proteinExistence type="predicted"/>
<keyword evidence="3" id="KW-1185">Reference proteome</keyword>
<name>W7TPD2_9STRA</name>
<dbReference type="Proteomes" id="UP000019335">
    <property type="component" value="Unassembled WGS sequence"/>
</dbReference>
<feature type="region of interest" description="Disordered" evidence="1">
    <location>
        <begin position="88"/>
        <end position="191"/>
    </location>
</feature>
<organism evidence="2 3">
    <name type="scientific">Nannochloropsis gaditana</name>
    <dbReference type="NCBI Taxonomy" id="72520"/>
    <lineage>
        <taxon>Eukaryota</taxon>
        <taxon>Sar</taxon>
        <taxon>Stramenopiles</taxon>
        <taxon>Ochrophyta</taxon>
        <taxon>Eustigmatophyceae</taxon>
        <taxon>Eustigmatales</taxon>
        <taxon>Monodopsidaceae</taxon>
        <taxon>Nannochloropsis</taxon>
    </lineage>
</organism>
<gene>
    <name evidence="2" type="ORF">Naga_100993g3</name>
</gene>
<feature type="non-terminal residue" evidence="2">
    <location>
        <position position="1"/>
    </location>
</feature>
<feature type="region of interest" description="Disordered" evidence="1">
    <location>
        <begin position="1"/>
        <end position="22"/>
    </location>
</feature>
<dbReference type="EMBL" id="AZIL01002144">
    <property type="protein sequence ID" value="EWM22569.1"/>
    <property type="molecule type" value="Genomic_DNA"/>
</dbReference>
<protein>
    <submittedName>
        <fullName evidence="2">Uncharacterized protein</fullName>
    </submittedName>
</protein>
<evidence type="ECO:0000313" key="3">
    <source>
        <dbReference type="Proteomes" id="UP000019335"/>
    </source>
</evidence>
<feature type="compositionally biased region" description="Basic and acidic residues" evidence="1">
    <location>
        <begin position="112"/>
        <end position="124"/>
    </location>
</feature>
<feature type="compositionally biased region" description="Pro residues" evidence="1">
    <location>
        <begin position="155"/>
        <end position="165"/>
    </location>
</feature>
<dbReference type="AlphaFoldDB" id="W7TPD2"/>
<evidence type="ECO:0000256" key="1">
    <source>
        <dbReference type="SAM" id="MobiDB-lite"/>
    </source>
</evidence>
<comment type="caution">
    <text evidence="2">The sequence shown here is derived from an EMBL/GenBank/DDBJ whole genome shotgun (WGS) entry which is preliminary data.</text>
</comment>
<accession>W7TPD2</accession>
<reference evidence="2 3" key="1">
    <citation type="journal article" date="2014" name="Mol. Plant">
        <title>Chromosome Scale Genome Assembly and Transcriptome Profiling of Nannochloropsis gaditana in Nitrogen Depletion.</title>
        <authorList>
            <person name="Corteggiani Carpinelli E."/>
            <person name="Telatin A."/>
            <person name="Vitulo N."/>
            <person name="Forcato C."/>
            <person name="D'Angelo M."/>
            <person name="Schiavon R."/>
            <person name="Vezzi A."/>
            <person name="Giacometti G.M."/>
            <person name="Morosinotto T."/>
            <person name="Valle G."/>
        </authorList>
    </citation>
    <scope>NUCLEOTIDE SEQUENCE [LARGE SCALE GENOMIC DNA]</scope>
    <source>
        <strain evidence="2 3">B-31</strain>
    </source>
</reference>
<evidence type="ECO:0000313" key="2">
    <source>
        <dbReference type="EMBL" id="EWM22569.1"/>
    </source>
</evidence>
<feature type="compositionally biased region" description="Basic and acidic residues" evidence="1">
    <location>
        <begin position="176"/>
        <end position="191"/>
    </location>
</feature>
<feature type="compositionally biased region" description="Low complexity" evidence="1">
    <location>
        <begin position="134"/>
        <end position="146"/>
    </location>
</feature>